<evidence type="ECO:0000313" key="5">
    <source>
        <dbReference type="EMBL" id="TKV61036.1"/>
    </source>
</evidence>
<dbReference type="PRINTS" id="PR00862">
    <property type="entry name" value="PROLIGOPTASE"/>
</dbReference>
<keyword evidence="1" id="KW-0378">Hydrolase</keyword>
<dbReference type="InterPro" id="IPR029058">
    <property type="entry name" value="AB_hydrolase_fold"/>
</dbReference>
<organism evidence="5 6">
    <name type="scientific">Nakamurella flava</name>
    <dbReference type="NCBI Taxonomy" id="2576308"/>
    <lineage>
        <taxon>Bacteria</taxon>
        <taxon>Bacillati</taxon>
        <taxon>Actinomycetota</taxon>
        <taxon>Actinomycetes</taxon>
        <taxon>Nakamurellales</taxon>
        <taxon>Nakamurellaceae</taxon>
        <taxon>Nakamurella</taxon>
    </lineage>
</organism>
<dbReference type="GO" id="GO:0004252">
    <property type="term" value="F:serine-type endopeptidase activity"/>
    <property type="evidence" value="ECO:0007669"/>
    <property type="project" value="InterPro"/>
</dbReference>
<comment type="caution">
    <text evidence="5">The sequence shown here is derived from an EMBL/GenBank/DDBJ whole genome shotgun (WGS) entry which is preliminary data.</text>
</comment>
<reference evidence="5 6" key="1">
    <citation type="submission" date="2019-05" db="EMBL/GenBank/DDBJ databases">
        <title>Nakamurella sp. N5BH11, whole genome shotgun sequence.</title>
        <authorList>
            <person name="Tuo L."/>
        </authorList>
    </citation>
    <scope>NUCLEOTIDE SEQUENCE [LARGE SCALE GENOMIC DNA]</scope>
    <source>
        <strain evidence="5 6">N5BH11</strain>
    </source>
</reference>
<keyword evidence="2" id="KW-0720">Serine protease</keyword>
<evidence type="ECO:0000256" key="2">
    <source>
        <dbReference type="ARBA" id="ARBA00022825"/>
    </source>
</evidence>
<feature type="region of interest" description="Disordered" evidence="3">
    <location>
        <begin position="1"/>
        <end position="45"/>
    </location>
</feature>
<dbReference type="Proteomes" id="UP000306985">
    <property type="component" value="Unassembled WGS sequence"/>
</dbReference>
<evidence type="ECO:0000259" key="4">
    <source>
        <dbReference type="Pfam" id="PF00326"/>
    </source>
</evidence>
<feature type="domain" description="Peptidase S9 prolyl oligopeptidase catalytic" evidence="4">
    <location>
        <begin position="525"/>
        <end position="731"/>
    </location>
</feature>
<dbReference type="GO" id="GO:0006508">
    <property type="term" value="P:proteolysis"/>
    <property type="evidence" value="ECO:0007669"/>
    <property type="project" value="InterPro"/>
</dbReference>
<dbReference type="PANTHER" id="PTHR42776">
    <property type="entry name" value="SERINE PEPTIDASE S9 FAMILY MEMBER"/>
    <property type="match status" value="1"/>
</dbReference>
<dbReference type="Gene3D" id="2.120.10.30">
    <property type="entry name" value="TolB, C-terminal domain"/>
    <property type="match status" value="1"/>
</dbReference>
<accession>A0A4U6QLJ9</accession>
<dbReference type="SUPFAM" id="SSF82171">
    <property type="entry name" value="DPP6 N-terminal domain-like"/>
    <property type="match status" value="1"/>
</dbReference>
<evidence type="ECO:0000256" key="1">
    <source>
        <dbReference type="ARBA" id="ARBA00022801"/>
    </source>
</evidence>
<dbReference type="InterPro" id="IPR001375">
    <property type="entry name" value="Peptidase_S9_cat"/>
</dbReference>
<dbReference type="AlphaFoldDB" id="A0A4U6QLJ9"/>
<dbReference type="OrthoDB" id="128799at2"/>
<name>A0A4U6QLJ9_9ACTN</name>
<proteinExistence type="predicted"/>
<dbReference type="InterPro" id="IPR002470">
    <property type="entry name" value="Peptidase_S9A"/>
</dbReference>
<dbReference type="PANTHER" id="PTHR42776:SF27">
    <property type="entry name" value="DIPEPTIDYL PEPTIDASE FAMILY MEMBER 6"/>
    <property type="match status" value="1"/>
</dbReference>
<keyword evidence="2" id="KW-0645">Protease</keyword>
<dbReference type="Gene3D" id="3.40.50.1820">
    <property type="entry name" value="alpha/beta hydrolase"/>
    <property type="match status" value="1"/>
</dbReference>
<dbReference type="SUPFAM" id="SSF53474">
    <property type="entry name" value="alpha/beta-Hydrolases"/>
    <property type="match status" value="1"/>
</dbReference>
<gene>
    <name evidence="5" type="ORF">FDO65_05145</name>
</gene>
<dbReference type="InterPro" id="IPR011042">
    <property type="entry name" value="6-blade_b-propeller_TolB-like"/>
</dbReference>
<dbReference type="Pfam" id="PF00326">
    <property type="entry name" value="Peptidase_S9"/>
    <property type="match status" value="1"/>
</dbReference>
<evidence type="ECO:0000256" key="3">
    <source>
        <dbReference type="SAM" id="MobiDB-lite"/>
    </source>
</evidence>
<dbReference type="EMBL" id="SZZH01000001">
    <property type="protein sequence ID" value="TKV61036.1"/>
    <property type="molecule type" value="Genomic_DNA"/>
</dbReference>
<feature type="compositionally biased region" description="Low complexity" evidence="3">
    <location>
        <begin position="33"/>
        <end position="43"/>
    </location>
</feature>
<dbReference type="Pfam" id="PF07676">
    <property type="entry name" value="PD40"/>
    <property type="match status" value="1"/>
</dbReference>
<evidence type="ECO:0000313" key="6">
    <source>
        <dbReference type="Proteomes" id="UP000306985"/>
    </source>
</evidence>
<protein>
    <submittedName>
        <fullName evidence="5">S9 family peptidase</fullName>
    </submittedName>
</protein>
<sequence length="733" mass="76848">MAARTAGDVVAAQRDRGRSVTGGSTRQSERPTPRAVPTAPADPFVDLTPPDDPGYATALPAVDQISGVAGSWCPAISPDGTRLAYVTDRSGLPRLEIAPLSIRPGPGRLVSLPDQEVVSVAWSPDGAWLAYLVSPSGLIRSELHAIRPDGSDHRVLAGTGEWETVFAGGWTGRPHTYAFSLADGRGPNADICLVDVVTGEIRRVLDGGFLALTSMSGDGRRLLARTGPRGHRHLLLADLDSPFGGFDDLTAGADRELARRATARDATEGAGPTVVLDVTAGTRARRLLAADFPDCDGDVSEDGRFAPDGRSAHLRVLGGRERWALGRVDLFPDGSVGPLRVVAARADADLDSYAVSARASAGAIDDPVQNVDIATLFWNVGGASVLERRALPRAGNHDEPIAAATVGAPGDLVDLGAKVVPGWSLLGNGRAAILEVTAPTSPRRLHHLHLLAPGRTRGLVPVPSPVAGPPEPVLPEGLVEPRSVTYPAADGGSVQAWLYRPDGAAGPGAAVVLLHGGPESQERPAFSILAQSLCAVGLTVIAPNVRGSSGFGRSFMAADDLDRRETSFQDVPATVDYLVGAGLAAPHRIGVHGWSYGGYLALIALTRWPGLFACGSSHAGMSHLAGFFAETETWMAAASVTEYGDPRTDPAMLSALSPLVRFTADMAPTLLLHGEQDTNVPVGESRRAYERLLAVGATASMLLLPGQGHTIVERDARIALTRGVTSWHHRWTR</sequence>
<keyword evidence="6" id="KW-1185">Reference proteome</keyword>
<dbReference type="InterPro" id="IPR011659">
    <property type="entry name" value="WD40"/>
</dbReference>